<keyword evidence="7" id="KW-1185">Reference proteome</keyword>
<organism evidence="6 7">
    <name type="scientific">Candidatus Pelagibacter giovannonii</name>
    <dbReference type="NCBI Taxonomy" id="2563896"/>
    <lineage>
        <taxon>Bacteria</taxon>
        <taxon>Pseudomonadati</taxon>
        <taxon>Pseudomonadota</taxon>
        <taxon>Alphaproteobacteria</taxon>
        <taxon>Candidatus Pelagibacterales</taxon>
        <taxon>Candidatus Pelagibacteraceae</taxon>
        <taxon>Candidatus Pelagibacter</taxon>
    </lineage>
</organism>
<gene>
    <name evidence="6" type="ORF">E5R92_02575</name>
</gene>
<sequence>MITHKEHIIKYFESGIKDIKDFKIGIEHEKFLFDEKTNKRVDYSTVLKMFSLLSEFGWKPIMEKENIIGLQKQGKSITLEPGNQIELSGDKLNNIHEACAESHDYLFELQQVTKKLNLKIVSAGFDPISSLSGVPNNPKQRYQVMTKDMPNGGALSLDMMYRTCGTQLNLDYDSEKDFIKKFKIINSIVPISIALFANSSIVEKKNSGYSSYRSKVWQETSRGGLPEVFFDNMDFEKYADFSINFPLLFIQNEKEYLSGSNYSFSDFMNGKINEINNRLPTEGDLTTHLSTIFTENRLKKYIELRSMDTCGWDCLCSGPAFNTGILYGNLDEAYELISKWDKNKIINAYLEAPKKGFNTELMGKDLLHWSSLLLGISRKGLLNRDILNKSNDNEAKFLNHLDKLIDNKTTNADHMMDKFSKNENLNDLYDK</sequence>
<dbReference type="PANTHER" id="PTHR34378:SF1">
    <property type="entry name" value="GLUTAMATE--CYSTEINE LIGASE, CHLOROPLASTIC"/>
    <property type="match status" value="1"/>
</dbReference>
<evidence type="ECO:0000313" key="6">
    <source>
        <dbReference type="EMBL" id="QIZ20670.1"/>
    </source>
</evidence>
<keyword evidence="3 4" id="KW-0067">ATP-binding</keyword>
<name>A0A6H1Q2D8_9PROT</name>
<reference evidence="6 7" key="1">
    <citation type="journal article" date="2020" name="Nat. Microbiol.">
        <title>Lysogenic host-virus interactions in SAR11 marine bacteria.</title>
        <authorList>
            <person name="Morris R.M."/>
            <person name="Cain K.R."/>
            <person name="Hvorecny K.L."/>
            <person name="Kollman J.M."/>
        </authorList>
    </citation>
    <scope>NUCLEOTIDE SEQUENCE [LARGE SCALE GENOMIC DNA]</scope>
    <source>
        <strain evidence="6 7">NP1</strain>
    </source>
</reference>
<keyword evidence="2 4" id="KW-0547">Nucleotide-binding</keyword>
<evidence type="ECO:0000256" key="1">
    <source>
        <dbReference type="ARBA" id="ARBA00022598"/>
    </source>
</evidence>
<dbReference type="KEGG" id="peg:E5R92_02575"/>
<dbReference type="Proteomes" id="UP000501094">
    <property type="component" value="Chromosome"/>
</dbReference>
<dbReference type="GO" id="GO:0004357">
    <property type="term" value="F:glutamate-cysteine ligase activity"/>
    <property type="evidence" value="ECO:0007669"/>
    <property type="project" value="UniProtKB-UniRule"/>
</dbReference>
<dbReference type="Pfam" id="PF04107">
    <property type="entry name" value="GCS2"/>
    <property type="match status" value="1"/>
</dbReference>
<comment type="similarity">
    <text evidence="4">Belongs to the glutamate--cysteine ligase type 2 family. EgtA subfamily.</text>
</comment>
<evidence type="ECO:0000256" key="4">
    <source>
        <dbReference type="PIRNR" id="PIRNR017901"/>
    </source>
</evidence>
<evidence type="ECO:0000313" key="7">
    <source>
        <dbReference type="Proteomes" id="UP000501094"/>
    </source>
</evidence>
<protein>
    <recommendedName>
        <fullName evidence="4">Glutamate--cysteine ligase</fullName>
        <ecNumber evidence="4">6.3.2.2</ecNumber>
    </recommendedName>
</protein>
<dbReference type="PANTHER" id="PTHR34378">
    <property type="entry name" value="GLUTAMATE--CYSTEINE LIGASE, CHLOROPLASTIC"/>
    <property type="match status" value="1"/>
</dbReference>
<dbReference type="InterPro" id="IPR006336">
    <property type="entry name" value="GCS2"/>
</dbReference>
<accession>A0A6H1Q2D8</accession>
<dbReference type="PIRSF" id="PIRSF017901">
    <property type="entry name" value="GCL"/>
    <property type="match status" value="1"/>
</dbReference>
<dbReference type="GO" id="GO:0006750">
    <property type="term" value="P:glutathione biosynthetic process"/>
    <property type="evidence" value="ECO:0007669"/>
    <property type="project" value="UniProtKB-UniRule"/>
</dbReference>
<feature type="disulfide bond" evidence="5">
    <location>
        <begin position="99"/>
        <end position="316"/>
    </location>
</feature>
<proteinExistence type="inferred from homology"/>
<dbReference type="GO" id="GO:0005524">
    <property type="term" value="F:ATP binding"/>
    <property type="evidence" value="ECO:0007669"/>
    <property type="project" value="UniProtKB-UniRule"/>
</dbReference>
<keyword evidence="1 4" id="KW-0436">Ligase</keyword>
<dbReference type="Gene3D" id="3.30.590.20">
    <property type="match status" value="1"/>
</dbReference>
<keyword evidence="5" id="KW-1015">Disulfide bond</keyword>
<dbReference type="AlphaFoldDB" id="A0A6H1Q2D8"/>
<dbReference type="InterPro" id="IPR014746">
    <property type="entry name" value="Gln_synth/guanido_kin_cat_dom"/>
</dbReference>
<dbReference type="SUPFAM" id="SSF55931">
    <property type="entry name" value="Glutamine synthetase/guanido kinase"/>
    <property type="match status" value="1"/>
</dbReference>
<dbReference type="EC" id="6.3.2.2" evidence="4"/>
<comment type="function">
    <text evidence="4">Catalyzes the synthesis of gamma-glutamylcysteine (gamma-GC).</text>
</comment>
<evidence type="ECO:0000256" key="2">
    <source>
        <dbReference type="ARBA" id="ARBA00022741"/>
    </source>
</evidence>
<evidence type="ECO:0000256" key="5">
    <source>
        <dbReference type="PIRSR" id="PIRSR017901-50"/>
    </source>
</evidence>
<comment type="catalytic activity">
    <reaction evidence="4">
        <text>L-cysteine + L-glutamate + ATP = gamma-L-glutamyl-L-cysteine + ADP + phosphate + H(+)</text>
        <dbReference type="Rhea" id="RHEA:13285"/>
        <dbReference type="ChEBI" id="CHEBI:15378"/>
        <dbReference type="ChEBI" id="CHEBI:29985"/>
        <dbReference type="ChEBI" id="CHEBI:30616"/>
        <dbReference type="ChEBI" id="CHEBI:35235"/>
        <dbReference type="ChEBI" id="CHEBI:43474"/>
        <dbReference type="ChEBI" id="CHEBI:58173"/>
        <dbReference type="ChEBI" id="CHEBI:456216"/>
        <dbReference type="EC" id="6.3.2.2"/>
    </reaction>
</comment>
<dbReference type="RefSeq" id="WP_168606551.1">
    <property type="nucleotide sequence ID" value="NZ_CP038852.1"/>
</dbReference>
<dbReference type="InterPro" id="IPR035434">
    <property type="entry name" value="GCL_bact_plant"/>
</dbReference>
<dbReference type="EMBL" id="CP038852">
    <property type="protein sequence ID" value="QIZ20670.1"/>
    <property type="molecule type" value="Genomic_DNA"/>
</dbReference>
<evidence type="ECO:0000256" key="3">
    <source>
        <dbReference type="ARBA" id="ARBA00022840"/>
    </source>
</evidence>